<accession>A0A0F7S4C3</accession>
<proteinExistence type="predicted"/>
<reference evidence="2" key="1">
    <citation type="submission" date="2014-06" db="EMBL/GenBank/DDBJ databases">
        <authorList>
            <person name="Berkman P.J."/>
        </authorList>
    </citation>
    <scope>NUCLEOTIDE SEQUENCE [LARGE SCALE GENOMIC DNA]</scope>
</reference>
<dbReference type="STRING" id="49012.A0A0F7S4C3"/>
<dbReference type="PANTHER" id="PTHR35585">
    <property type="entry name" value="HHE DOMAIN PROTEIN (AFU_ORTHOLOGUE AFUA_4G00730)"/>
    <property type="match status" value="1"/>
</dbReference>
<feature type="non-terminal residue" evidence="1">
    <location>
        <position position="101"/>
    </location>
</feature>
<dbReference type="EMBL" id="CCFA01002332">
    <property type="protein sequence ID" value="CDW97772.1"/>
    <property type="molecule type" value="Genomic_DNA"/>
</dbReference>
<sequence length="101" mass="11320">MASFRTFASRNASSLLERSTLSAPAITSLRFTPSLRTFAAAAMSTRRLLDEIKVDHDNIRDLLDRFKDAHKRKDENLCSAIVNTIIHEAAVHSDAEELSVY</sequence>
<protein>
    <submittedName>
        <fullName evidence="1">Uncharacterized protein</fullName>
    </submittedName>
</protein>
<keyword evidence="2" id="KW-1185">Reference proteome</keyword>
<organism evidence="1 2">
    <name type="scientific">Sporisorium scitamineum</name>
    <dbReference type="NCBI Taxonomy" id="49012"/>
    <lineage>
        <taxon>Eukaryota</taxon>
        <taxon>Fungi</taxon>
        <taxon>Dikarya</taxon>
        <taxon>Basidiomycota</taxon>
        <taxon>Ustilaginomycotina</taxon>
        <taxon>Ustilaginomycetes</taxon>
        <taxon>Ustilaginales</taxon>
        <taxon>Ustilaginaceae</taxon>
        <taxon>Sporisorium</taxon>
    </lineage>
</organism>
<evidence type="ECO:0000313" key="2">
    <source>
        <dbReference type="Proteomes" id="UP000242770"/>
    </source>
</evidence>
<dbReference type="PANTHER" id="PTHR35585:SF1">
    <property type="entry name" value="HHE DOMAIN PROTEIN (AFU_ORTHOLOGUE AFUA_4G00730)"/>
    <property type="match status" value="1"/>
</dbReference>
<dbReference type="AlphaFoldDB" id="A0A0F7S4C3"/>
<name>A0A0F7S4C3_9BASI</name>
<gene>
    <name evidence="1" type="primary">SSCI39590.1</name>
</gene>
<dbReference type="Proteomes" id="UP000242770">
    <property type="component" value="Unassembled WGS sequence"/>
</dbReference>
<evidence type="ECO:0000313" key="1">
    <source>
        <dbReference type="EMBL" id="CDW97772.1"/>
    </source>
</evidence>